<accession>A0ABN2HZZ2</accession>
<name>A0ABN2HZZ2_9ACTN</name>
<organism evidence="3 4">
    <name type="scientific">Fodinicola feengrottensis</name>
    <dbReference type="NCBI Taxonomy" id="435914"/>
    <lineage>
        <taxon>Bacteria</taxon>
        <taxon>Bacillati</taxon>
        <taxon>Actinomycetota</taxon>
        <taxon>Actinomycetes</taxon>
        <taxon>Mycobacteriales</taxon>
        <taxon>Fodinicola</taxon>
    </lineage>
</organism>
<feature type="transmembrane region" description="Helical" evidence="1">
    <location>
        <begin position="358"/>
        <end position="377"/>
    </location>
</feature>
<evidence type="ECO:0000259" key="2">
    <source>
        <dbReference type="Pfam" id="PF03703"/>
    </source>
</evidence>
<reference evidence="3 4" key="1">
    <citation type="journal article" date="2019" name="Int. J. Syst. Evol. Microbiol.">
        <title>The Global Catalogue of Microorganisms (GCM) 10K type strain sequencing project: providing services to taxonomists for standard genome sequencing and annotation.</title>
        <authorList>
            <consortium name="The Broad Institute Genomics Platform"/>
            <consortium name="The Broad Institute Genome Sequencing Center for Infectious Disease"/>
            <person name="Wu L."/>
            <person name="Ma J."/>
        </authorList>
    </citation>
    <scope>NUCLEOTIDE SEQUENCE [LARGE SCALE GENOMIC DNA]</scope>
    <source>
        <strain evidence="3 4">JCM 14718</strain>
    </source>
</reference>
<sequence>MLLIRPVRELVKFVVPLFAIFVAGRVSGGFQYEYYSFIGVAIVIFLGILHWFTTSYRIGPDQVELRTGLLRRRHIGVPRDRIRTVDMSSDLMHRFFKLSAVTIGTGQQTTERHDKLKLDAITAQAAAAMRTELLHRTSVSTTKTTQQFPVDAAGDETETELVRLDPGWLRFAPFTLSGLAAVGAAVGIFGHSVNDFRIALERYGPVQQAITTVEQMGVLAAVAVILVILVVVVAICSTVAYVLAYWNFRLTREQAGTLHIRRGLLTTRSVSIEERRLRGIEIKEPLPLRIVRGARVSAIAAGLSRGGKGAERSSGGLLLPPAPLAEAHKVTAKVLRETTDPTTTALLKHPAAAIRRRFTRAIGVAAILVVIAAALAWFAILPAWVFTISLVLLPLAAILGWDRARSLGHALTDRYLVSRKGSLQRETTAIGIDGIIGWRIHRSFFQRRLGLVTLVATTGTPHGGHFVIDVTESEAVRLIAGSTPAILPTIAT</sequence>
<feature type="transmembrane region" description="Helical" evidence="1">
    <location>
        <begin position="383"/>
        <end position="401"/>
    </location>
</feature>
<feature type="domain" description="YdbS-like PH" evidence="2">
    <location>
        <begin position="51"/>
        <end position="129"/>
    </location>
</feature>
<dbReference type="PIRSF" id="PIRSF026631">
    <property type="entry name" value="UCP026631"/>
    <property type="match status" value="1"/>
</dbReference>
<dbReference type="InterPro" id="IPR005182">
    <property type="entry name" value="YdbS-like_PH"/>
</dbReference>
<gene>
    <name evidence="3" type="ORF">GCM10009765_51850</name>
</gene>
<feature type="transmembrane region" description="Helical" evidence="1">
    <location>
        <begin position="218"/>
        <end position="244"/>
    </location>
</feature>
<keyword evidence="1" id="KW-1133">Transmembrane helix</keyword>
<comment type="caution">
    <text evidence="3">The sequence shown here is derived from an EMBL/GenBank/DDBJ whole genome shotgun (WGS) entry which is preliminary data.</text>
</comment>
<protein>
    <submittedName>
        <fullName evidence="3">PH domain-containing protein</fullName>
    </submittedName>
</protein>
<keyword evidence="4" id="KW-1185">Reference proteome</keyword>
<dbReference type="PANTHER" id="PTHR34473">
    <property type="entry name" value="UPF0699 TRANSMEMBRANE PROTEIN YDBS"/>
    <property type="match status" value="1"/>
</dbReference>
<evidence type="ECO:0000313" key="3">
    <source>
        <dbReference type="EMBL" id="GAA1696229.1"/>
    </source>
</evidence>
<feature type="transmembrane region" description="Helical" evidence="1">
    <location>
        <begin position="34"/>
        <end position="52"/>
    </location>
</feature>
<dbReference type="EMBL" id="BAAANY010000020">
    <property type="protein sequence ID" value="GAA1696229.1"/>
    <property type="molecule type" value="Genomic_DNA"/>
</dbReference>
<dbReference type="PANTHER" id="PTHR34473:SF2">
    <property type="entry name" value="UPF0699 TRANSMEMBRANE PROTEIN YDBT"/>
    <property type="match status" value="1"/>
</dbReference>
<dbReference type="InterPro" id="IPR014529">
    <property type="entry name" value="UCP026631"/>
</dbReference>
<keyword evidence="1" id="KW-0472">Membrane</keyword>
<evidence type="ECO:0000313" key="4">
    <source>
        <dbReference type="Proteomes" id="UP001500618"/>
    </source>
</evidence>
<keyword evidence="1" id="KW-0812">Transmembrane</keyword>
<evidence type="ECO:0000256" key="1">
    <source>
        <dbReference type="SAM" id="Phobius"/>
    </source>
</evidence>
<dbReference type="Pfam" id="PF03703">
    <property type="entry name" value="bPH_2"/>
    <property type="match status" value="2"/>
</dbReference>
<feature type="transmembrane region" description="Helical" evidence="1">
    <location>
        <begin position="10"/>
        <end position="28"/>
    </location>
</feature>
<dbReference type="Proteomes" id="UP001500618">
    <property type="component" value="Unassembled WGS sequence"/>
</dbReference>
<feature type="transmembrane region" description="Helical" evidence="1">
    <location>
        <begin position="171"/>
        <end position="193"/>
    </location>
</feature>
<proteinExistence type="predicted"/>
<feature type="domain" description="YdbS-like PH" evidence="2">
    <location>
        <begin position="408"/>
        <end position="470"/>
    </location>
</feature>